<accession>A0A4S2FFI5</accession>
<protein>
    <submittedName>
        <fullName evidence="2">Dihydrofolate reductase</fullName>
    </submittedName>
</protein>
<dbReference type="RefSeq" id="WP_135952742.1">
    <property type="nucleotide sequence ID" value="NZ_CAXHRC010000029.1"/>
</dbReference>
<dbReference type="InterPro" id="IPR002734">
    <property type="entry name" value="RibDG_C"/>
</dbReference>
<comment type="caution">
    <text evidence="2">The sequence shown here is derived from an EMBL/GenBank/DDBJ whole genome shotgun (WGS) entry which is preliminary data.</text>
</comment>
<dbReference type="Gene3D" id="3.40.430.10">
    <property type="entry name" value="Dihydrofolate Reductase, subunit A"/>
    <property type="match status" value="1"/>
</dbReference>
<evidence type="ECO:0000313" key="2">
    <source>
        <dbReference type="EMBL" id="TGY67174.1"/>
    </source>
</evidence>
<dbReference type="AlphaFoldDB" id="A0A4S2FFI5"/>
<dbReference type="EMBL" id="SRYJ01000071">
    <property type="protein sequence ID" value="TGY67174.1"/>
    <property type="molecule type" value="Genomic_DNA"/>
</dbReference>
<dbReference type="PANTHER" id="PTHR38011">
    <property type="entry name" value="DIHYDROFOLATE REDUCTASE FAMILY PROTEIN (AFU_ORTHOLOGUE AFUA_8G06820)"/>
    <property type="match status" value="1"/>
</dbReference>
<sequence>MKNVILYIAVSLDGYIADSNGSVDWIKGQNEDMEDTFASFFQEVDTVVMGRKTYDQIVTQLSLNEWPYYGAITYVLTHNDDSADTEYIRFHNTDICKFVEDLKSTDGKNIWICGGANIAKQLIEKDVIDIYHLAIVPVILGRGIRLFDTSEHKIDLALVETKEYNGIIELIYEHRQPHRISV</sequence>
<dbReference type="SUPFAM" id="SSF53597">
    <property type="entry name" value="Dihydrofolate reductase-like"/>
    <property type="match status" value="1"/>
</dbReference>
<name>A0A4S2FFI5_9BACT</name>
<feature type="domain" description="Bacterial bifunctional deaminase-reductase C-terminal" evidence="1">
    <location>
        <begin position="4"/>
        <end position="164"/>
    </location>
</feature>
<dbReference type="GO" id="GO:0009231">
    <property type="term" value="P:riboflavin biosynthetic process"/>
    <property type="evidence" value="ECO:0007669"/>
    <property type="project" value="InterPro"/>
</dbReference>
<evidence type="ECO:0000313" key="3">
    <source>
        <dbReference type="Proteomes" id="UP000310760"/>
    </source>
</evidence>
<dbReference type="InterPro" id="IPR050765">
    <property type="entry name" value="Riboflavin_Biosynth_HTPR"/>
</dbReference>
<evidence type="ECO:0000259" key="1">
    <source>
        <dbReference type="Pfam" id="PF01872"/>
    </source>
</evidence>
<dbReference type="InterPro" id="IPR024072">
    <property type="entry name" value="DHFR-like_dom_sf"/>
</dbReference>
<dbReference type="GO" id="GO:0008703">
    <property type="term" value="F:5-amino-6-(5-phosphoribosylamino)uracil reductase activity"/>
    <property type="evidence" value="ECO:0007669"/>
    <property type="project" value="InterPro"/>
</dbReference>
<reference evidence="2 3" key="1">
    <citation type="submission" date="2019-04" db="EMBL/GenBank/DDBJ databases">
        <title>Microbes associate with the intestines of laboratory mice.</title>
        <authorList>
            <person name="Navarre W."/>
            <person name="Wong E."/>
            <person name="Huang K."/>
            <person name="Tropini C."/>
            <person name="Ng K."/>
            <person name="Yu B."/>
        </authorList>
    </citation>
    <scope>NUCLEOTIDE SEQUENCE [LARGE SCALE GENOMIC DNA]</scope>
    <source>
        <strain evidence="2 3">NM22_B1</strain>
    </source>
</reference>
<organism evidence="2 3">
    <name type="scientific">Phocaeicola sartorii</name>
    <dbReference type="NCBI Taxonomy" id="671267"/>
    <lineage>
        <taxon>Bacteria</taxon>
        <taxon>Pseudomonadati</taxon>
        <taxon>Bacteroidota</taxon>
        <taxon>Bacteroidia</taxon>
        <taxon>Bacteroidales</taxon>
        <taxon>Bacteroidaceae</taxon>
        <taxon>Phocaeicola</taxon>
    </lineage>
</organism>
<dbReference type="Proteomes" id="UP000310760">
    <property type="component" value="Unassembled WGS sequence"/>
</dbReference>
<dbReference type="Pfam" id="PF01872">
    <property type="entry name" value="RibD_C"/>
    <property type="match status" value="1"/>
</dbReference>
<proteinExistence type="predicted"/>
<dbReference type="PANTHER" id="PTHR38011:SF11">
    <property type="entry name" value="2,5-DIAMINO-6-RIBOSYLAMINO-4(3H)-PYRIMIDINONE 5'-PHOSPHATE REDUCTASE"/>
    <property type="match status" value="1"/>
</dbReference>
<gene>
    <name evidence="2" type="ORF">E5339_20575</name>
</gene>